<protein>
    <submittedName>
        <fullName evidence="3">Glycosyl transferase family 2</fullName>
    </submittedName>
</protein>
<feature type="region of interest" description="Disordered" evidence="1">
    <location>
        <begin position="1"/>
        <end position="26"/>
    </location>
</feature>
<dbReference type="Gene3D" id="3.90.550.10">
    <property type="entry name" value="Spore Coat Polysaccharide Biosynthesis Protein SpsA, Chain A"/>
    <property type="match status" value="1"/>
</dbReference>
<dbReference type="InterPro" id="IPR029044">
    <property type="entry name" value="Nucleotide-diphossugar_trans"/>
</dbReference>
<dbReference type="PANTHER" id="PTHR43630">
    <property type="entry name" value="POLY-BETA-1,6-N-ACETYL-D-GLUCOSAMINE SYNTHASE"/>
    <property type="match status" value="1"/>
</dbReference>
<dbReference type="GO" id="GO:0016740">
    <property type="term" value="F:transferase activity"/>
    <property type="evidence" value="ECO:0007669"/>
    <property type="project" value="UniProtKB-KW"/>
</dbReference>
<dbReference type="EMBL" id="MK500429">
    <property type="protein sequence ID" value="QBK89594.1"/>
    <property type="molecule type" value="Genomic_DNA"/>
</dbReference>
<feature type="compositionally biased region" description="Basic and acidic residues" evidence="1">
    <location>
        <begin position="15"/>
        <end position="25"/>
    </location>
</feature>
<sequence length="472" mass="54991">MSGLKKSQNNISKKTKNDVKPDIQRSKKIVNIGSKLDEVSKMDISTKTKNEVKPDSQRSKKIVNIGSKLDEVSNMISKVGKMSPEDLLALSSVFSKFGIHIQQQPKICFCAIFRNESKNVYRCLNSVKKIIKYVYISDTGSTDNTIELVKKWGLENDIKTIVETEKFVSFGHNRTISFKRGVKRFPDADYMLLLDADMVLNYGDKWNTAGIIFSSEVYYFKQKNATIIYDNIRMISTKVEATCIGATHEYWDYKIEGSPVRLGEDIFIINDIGDGGHKQNKFKRDLKLLKDEIDDKKTNDRLKGRDYFYLAQTYKCLGEYEKAIECYTKRLTYPTPPEEIYYSNYEIGNCYYSMGPKKYELAISYYNKAWNIRPTRAEALCKIAAYYSLKTSQHHLAVMYSERGKEISMSNDVLFVQFDDYKYKFSYYLSISYYYTGQKEKGKKEMEYLKTMEKELPQFIKQSIKNNEKFYT</sequence>
<evidence type="ECO:0000259" key="2">
    <source>
        <dbReference type="Pfam" id="PF00535"/>
    </source>
</evidence>
<accession>A0A481Z2C4</accession>
<feature type="domain" description="Glycosyltransferase 2-like" evidence="2">
    <location>
        <begin position="112"/>
        <end position="201"/>
    </location>
</feature>
<evidence type="ECO:0000256" key="1">
    <source>
        <dbReference type="SAM" id="MobiDB-lite"/>
    </source>
</evidence>
<gene>
    <name evidence="3" type="ORF">LCPAC001_01040</name>
</gene>
<keyword evidence="3" id="KW-0808">Transferase</keyword>
<dbReference type="PANTHER" id="PTHR43630:SF2">
    <property type="entry name" value="GLYCOSYLTRANSFERASE"/>
    <property type="match status" value="1"/>
</dbReference>
<dbReference type="Pfam" id="PF00535">
    <property type="entry name" value="Glycos_transf_2"/>
    <property type="match status" value="1"/>
</dbReference>
<dbReference type="InterPro" id="IPR001173">
    <property type="entry name" value="Glyco_trans_2-like"/>
</dbReference>
<dbReference type="InterPro" id="IPR011990">
    <property type="entry name" value="TPR-like_helical_dom_sf"/>
</dbReference>
<dbReference type="SUPFAM" id="SSF53448">
    <property type="entry name" value="Nucleotide-diphospho-sugar transferases"/>
    <property type="match status" value="1"/>
</dbReference>
<organism evidence="3">
    <name type="scientific">Pithovirus LCPAC001</name>
    <dbReference type="NCBI Taxonomy" id="2506585"/>
    <lineage>
        <taxon>Viruses</taxon>
        <taxon>Pithoviruses</taxon>
    </lineage>
</organism>
<reference evidence="3" key="1">
    <citation type="journal article" date="2019" name="MBio">
        <title>Virus Genomes from Deep Sea Sediments Expand the Ocean Megavirome and Support Independent Origins of Viral Gigantism.</title>
        <authorList>
            <person name="Backstrom D."/>
            <person name="Yutin N."/>
            <person name="Jorgensen S.L."/>
            <person name="Dharamshi J."/>
            <person name="Homa F."/>
            <person name="Zaremba-Niedwiedzka K."/>
            <person name="Spang A."/>
            <person name="Wolf Y.I."/>
            <person name="Koonin E.V."/>
            <person name="Ettema T.J."/>
        </authorList>
    </citation>
    <scope>NUCLEOTIDE SEQUENCE</scope>
</reference>
<proteinExistence type="predicted"/>
<feature type="compositionally biased region" description="Polar residues" evidence="1">
    <location>
        <begin position="1"/>
        <end position="12"/>
    </location>
</feature>
<dbReference type="Gene3D" id="1.25.40.10">
    <property type="entry name" value="Tetratricopeptide repeat domain"/>
    <property type="match status" value="1"/>
</dbReference>
<dbReference type="SMART" id="SM00028">
    <property type="entry name" value="TPR"/>
    <property type="match status" value="2"/>
</dbReference>
<dbReference type="SUPFAM" id="SSF48452">
    <property type="entry name" value="TPR-like"/>
    <property type="match status" value="1"/>
</dbReference>
<dbReference type="InterPro" id="IPR019734">
    <property type="entry name" value="TPR_rpt"/>
</dbReference>
<name>A0A481Z2C4_9VIRU</name>
<evidence type="ECO:0000313" key="3">
    <source>
        <dbReference type="EMBL" id="QBK89594.1"/>
    </source>
</evidence>